<sequence length="298" mass="32317">MTRPRMHVDEITTDAALVRRLLARQFPQWAGLPATLVPSYGTDHDIYRLGDHLVVRLPRIAWADGQAAKEAEWLPRLAPHLPLAVPTPVALGRPDAEYPFSWAVHEWLPGQNANGTLHDLGRAAADLAAFVLALRAVDSTGAPARQPGARGGALAESDQGVRRAIAELGDRINGTAALRSWEQSLAAPVWDGVDVWVHGDLLPGNLLVVGGRLSAVIDYGGLNVGDPACDLQPAWNLFTGPDRRTFLTAVHADDAMRLRGRGWALAQALIALPYYWRTNPGIVRQALHALELVLSDRD</sequence>
<evidence type="ECO:0000313" key="2">
    <source>
        <dbReference type="EMBL" id="NKY23397.1"/>
    </source>
</evidence>
<dbReference type="AlphaFoldDB" id="A0A7X6KW58"/>
<dbReference type="CDD" id="cd05155">
    <property type="entry name" value="APH_ChoK_like_1"/>
    <property type="match status" value="1"/>
</dbReference>
<dbReference type="Gene3D" id="3.30.200.20">
    <property type="entry name" value="Phosphorylase Kinase, domain 1"/>
    <property type="match status" value="1"/>
</dbReference>
<dbReference type="PANTHER" id="PTHR21310">
    <property type="entry name" value="AMINOGLYCOSIDE PHOSPHOTRANSFERASE-RELATED-RELATED"/>
    <property type="match status" value="1"/>
</dbReference>
<dbReference type="GO" id="GO:0016740">
    <property type="term" value="F:transferase activity"/>
    <property type="evidence" value="ECO:0007669"/>
    <property type="project" value="UniProtKB-KW"/>
</dbReference>
<evidence type="ECO:0000259" key="1">
    <source>
        <dbReference type="Pfam" id="PF01636"/>
    </source>
</evidence>
<dbReference type="Pfam" id="PF01636">
    <property type="entry name" value="APH"/>
    <property type="match status" value="1"/>
</dbReference>
<feature type="domain" description="Aminoglycoside phosphotransferase" evidence="1">
    <location>
        <begin position="41"/>
        <end position="261"/>
    </location>
</feature>
<dbReference type="InterPro" id="IPR002575">
    <property type="entry name" value="Aminoglycoside_PTrfase"/>
</dbReference>
<protein>
    <submittedName>
        <fullName evidence="2">Aminoglycoside phosphotransferase family protein</fullName>
    </submittedName>
</protein>
<dbReference type="SUPFAM" id="SSF56112">
    <property type="entry name" value="Protein kinase-like (PK-like)"/>
    <property type="match status" value="1"/>
</dbReference>
<organism evidence="2 3">
    <name type="scientific">Cellulomonas denverensis</name>
    <dbReference type="NCBI Taxonomy" id="264297"/>
    <lineage>
        <taxon>Bacteria</taxon>
        <taxon>Bacillati</taxon>
        <taxon>Actinomycetota</taxon>
        <taxon>Actinomycetes</taxon>
        <taxon>Micrococcales</taxon>
        <taxon>Cellulomonadaceae</taxon>
        <taxon>Cellulomonas</taxon>
    </lineage>
</organism>
<dbReference type="PANTHER" id="PTHR21310:SF42">
    <property type="entry name" value="BIFUNCTIONAL AAC_APH"/>
    <property type="match status" value="1"/>
</dbReference>
<dbReference type="EMBL" id="JAAXOX010000006">
    <property type="protein sequence ID" value="NKY23397.1"/>
    <property type="molecule type" value="Genomic_DNA"/>
</dbReference>
<evidence type="ECO:0000313" key="3">
    <source>
        <dbReference type="Proteomes" id="UP000581206"/>
    </source>
</evidence>
<accession>A0A7X6KW58</accession>
<name>A0A7X6KW58_9CELL</name>
<keyword evidence="3" id="KW-1185">Reference proteome</keyword>
<proteinExistence type="predicted"/>
<dbReference type="Proteomes" id="UP000581206">
    <property type="component" value="Unassembled WGS sequence"/>
</dbReference>
<dbReference type="RefSeq" id="WP_168630536.1">
    <property type="nucleotide sequence ID" value="NZ_BONL01000006.1"/>
</dbReference>
<dbReference type="Gene3D" id="3.90.1200.10">
    <property type="match status" value="1"/>
</dbReference>
<comment type="caution">
    <text evidence="2">The sequence shown here is derived from an EMBL/GenBank/DDBJ whole genome shotgun (WGS) entry which is preliminary data.</text>
</comment>
<gene>
    <name evidence="2" type="ORF">HGA03_12060</name>
</gene>
<reference evidence="2 3" key="1">
    <citation type="submission" date="2020-04" db="EMBL/GenBank/DDBJ databases">
        <title>MicrobeNet Type strains.</title>
        <authorList>
            <person name="Nicholson A.C."/>
        </authorList>
    </citation>
    <scope>NUCLEOTIDE SEQUENCE [LARGE SCALE GENOMIC DNA]</scope>
    <source>
        <strain evidence="2 3">ATCC BAA-788</strain>
    </source>
</reference>
<dbReference type="InterPro" id="IPR011009">
    <property type="entry name" value="Kinase-like_dom_sf"/>
</dbReference>
<keyword evidence="2" id="KW-0808">Transferase</keyword>
<dbReference type="InterPro" id="IPR051678">
    <property type="entry name" value="AGP_Transferase"/>
</dbReference>